<dbReference type="EMBL" id="LWDG02000068">
    <property type="protein sequence ID" value="KAE8270002.1"/>
    <property type="molecule type" value="Genomic_DNA"/>
</dbReference>
<name>A0A8X7NBQ8_9BASI</name>
<feature type="region of interest" description="Disordered" evidence="1">
    <location>
        <begin position="574"/>
        <end position="596"/>
    </location>
</feature>
<evidence type="ECO:0000313" key="3">
    <source>
        <dbReference type="Proteomes" id="UP000078113"/>
    </source>
</evidence>
<feature type="region of interest" description="Disordered" evidence="1">
    <location>
        <begin position="923"/>
        <end position="942"/>
    </location>
</feature>
<reference evidence="2" key="2">
    <citation type="journal article" date="2019" name="IMA Fungus">
        <title>Genome sequencing and comparison of five Tilletia species to identify candidate genes for the detection of regulated species infecting wheat.</title>
        <authorList>
            <person name="Nguyen H.D.T."/>
            <person name="Sultana T."/>
            <person name="Kesanakurti P."/>
            <person name="Hambleton S."/>
        </authorList>
    </citation>
    <scope>NUCLEOTIDE SEQUENCE</scope>
    <source>
        <strain evidence="2">DAOMC 236422</strain>
    </source>
</reference>
<dbReference type="SUPFAM" id="SSF48452">
    <property type="entry name" value="TPR-like"/>
    <property type="match status" value="1"/>
</dbReference>
<dbReference type="AlphaFoldDB" id="A0A8X7NBQ8"/>
<reference evidence="2" key="1">
    <citation type="submission" date="2016-04" db="EMBL/GenBank/DDBJ databases">
        <authorList>
            <person name="Nguyen H.D."/>
            <person name="Samba Siva P."/>
            <person name="Cullis J."/>
            <person name="Levesque C.A."/>
            <person name="Hambleton S."/>
        </authorList>
    </citation>
    <scope>NUCLEOTIDE SEQUENCE</scope>
    <source>
        <strain evidence="2">DAOMC 236422</strain>
    </source>
</reference>
<feature type="region of interest" description="Disordered" evidence="1">
    <location>
        <begin position="1"/>
        <end position="73"/>
    </location>
</feature>
<accession>A0A8X7NBQ8</accession>
<dbReference type="InterPro" id="IPR011990">
    <property type="entry name" value="TPR-like_helical_dom_sf"/>
</dbReference>
<evidence type="ECO:0000256" key="1">
    <source>
        <dbReference type="SAM" id="MobiDB-lite"/>
    </source>
</evidence>
<feature type="compositionally biased region" description="Acidic residues" evidence="1">
    <location>
        <begin position="20"/>
        <end position="51"/>
    </location>
</feature>
<sequence>MSSLSDLEQLEYVLHGSDDGGSDEYDWSDDGEGDDDGFLDEEDSEGDEDDIYGFADDNGVGDDSNSVTSDPDVPAKVPFDDLPNEAISALRTPQPIKQLFRDLGAMSKTSTESLREAVSDAHDILEMATKGKFLKKGKEIYVKRALIFFKHFAEMERKTARRDVPGMAASMLLRAVAHQLDVFHGYVLAHGYHSLVQRSAQRESIRTYFFSLFKSLRRATSRTEKHLALGKIGKLHQVAMKPRSRNKPYLVTLRPIVADLEETLGVASLQASETEEDGITGFPDLQTHMHLEFFFRSLRSPQGVQSSLKRKFDQQDAGPSQADPAPSTESTTADIPSGEQAPGFQVLEELTASHLAFQDIDQLRSWKRRAASNFELMHRLWTTNGNRIRLSFTSLVPVLAGLTAVLYQTHIFDGADHVCELLVATVREAFEDSPSDANRIRLCSALGAYAVIAVEADRDEEGFRAAEDAISHLKTLCKNDSSKHLLLMAALKLSYSNALSRAADPDKALEPDTQLCLLRKGVRVAEQAIGLARSTLRGNPSDPDASIILAFALSVKAELSTHLSVACEDVRSRHAMMRSQSGSSSRKPPNADDGIDTPYVFEKLADQTLGNLDDAGTGLEECIRIYRELAKENPHLYDHLLAEAIQTAAELYNSHIKPKPELCVPKFKEAISMLERLSETFTGHFDGLLEEANFDLALRLRGENRLEEAHRAFEEMVSKRPAGDDGASVPLWRGGNVLGGVFQARALMCARTEHYQQALVHAERSIHILRLRDPRSGRLTEPLAVKGFCKWVMNEDGKGAEAALRELKQSVKDAATYGMDYSKARHFQVIELSAYGFCLALGWMGGVQCVLGQRNDARVNGEKAVRVMRSLLKSDSAIADAEQVSEPLEYVLPHLLVLLAGTHLEAGRYDEAKKAVEESLQVREKGVESSEGEKSRRMRADGPTRKTALLLRAMMLERDGLELEAKANRDEAEKIPFKGFLDVLGCSLGMKLAI</sequence>
<feature type="region of interest" description="Disordered" evidence="1">
    <location>
        <begin position="306"/>
        <end position="339"/>
    </location>
</feature>
<feature type="compositionally biased region" description="Polar residues" evidence="1">
    <location>
        <begin position="578"/>
        <end position="587"/>
    </location>
</feature>
<dbReference type="Gene3D" id="1.25.40.10">
    <property type="entry name" value="Tetratricopeptide repeat domain"/>
    <property type="match status" value="1"/>
</dbReference>
<comment type="caution">
    <text evidence="2">The sequence shown here is derived from an EMBL/GenBank/DDBJ whole genome shotgun (WGS) entry which is preliminary data.</text>
</comment>
<organism evidence="2 3">
    <name type="scientific">Tilletia walkeri</name>
    <dbReference type="NCBI Taxonomy" id="117179"/>
    <lineage>
        <taxon>Eukaryota</taxon>
        <taxon>Fungi</taxon>
        <taxon>Dikarya</taxon>
        <taxon>Basidiomycota</taxon>
        <taxon>Ustilaginomycotina</taxon>
        <taxon>Exobasidiomycetes</taxon>
        <taxon>Tilletiales</taxon>
        <taxon>Tilletiaceae</taxon>
        <taxon>Tilletia</taxon>
    </lineage>
</organism>
<keyword evidence="3" id="KW-1185">Reference proteome</keyword>
<protein>
    <submittedName>
        <fullName evidence="2">Uncharacterized protein</fullName>
    </submittedName>
</protein>
<gene>
    <name evidence="2" type="ORF">A4X09_0g2337</name>
</gene>
<dbReference type="Proteomes" id="UP000078113">
    <property type="component" value="Unassembled WGS sequence"/>
</dbReference>
<evidence type="ECO:0000313" key="2">
    <source>
        <dbReference type="EMBL" id="KAE8270002.1"/>
    </source>
</evidence>
<proteinExistence type="predicted"/>